<reference evidence="1 2" key="1">
    <citation type="journal article" date="2019" name="Nat. Ecol. Evol.">
        <title>Megaphylogeny resolves global patterns of mushroom evolution.</title>
        <authorList>
            <person name="Varga T."/>
            <person name="Krizsan K."/>
            <person name="Foldi C."/>
            <person name="Dima B."/>
            <person name="Sanchez-Garcia M."/>
            <person name="Sanchez-Ramirez S."/>
            <person name="Szollosi G.J."/>
            <person name="Szarkandi J.G."/>
            <person name="Papp V."/>
            <person name="Albert L."/>
            <person name="Andreopoulos W."/>
            <person name="Angelini C."/>
            <person name="Antonin V."/>
            <person name="Barry K.W."/>
            <person name="Bougher N.L."/>
            <person name="Buchanan P."/>
            <person name="Buyck B."/>
            <person name="Bense V."/>
            <person name="Catcheside P."/>
            <person name="Chovatia M."/>
            <person name="Cooper J."/>
            <person name="Damon W."/>
            <person name="Desjardin D."/>
            <person name="Finy P."/>
            <person name="Geml J."/>
            <person name="Haridas S."/>
            <person name="Hughes K."/>
            <person name="Justo A."/>
            <person name="Karasinski D."/>
            <person name="Kautmanova I."/>
            <person name="Kiss B."/>
            <person name="Kocsube S."/>
            <person name="Kotiranta H."/>
            <person name="LaButti K.M."/>
            <person name="Lechner B.E."/>
            <person name="Liimatainen K."/>
            <person name="Lipzen A."/>
            <person name="Lukacs Z."/>
            <person name="Mihaltcheva S."/>
            <person name="Morgado L.N."/>
            <person name="Niskanen T."/>
            <person name="Noordeloos M.E."/>
            <person name="Ohm R.A."/>
            <person name="Ortiz-Santana B."/>
            <person name="Ovrebo C."/>
            <person name="Racz N."/>
            <person name="Riley R."/>
            <person name="Savchenko A."/>
            <person name="Shiryaev A."/>
            <person name="Soop K."/>
            <person name="Spirin V."/>
            <person name="Szebenyi C."/>
            <person name="Tomsovsky M."/>
            <person name="Tulloss R.E."/>
            <person name="Uehling J."/>
            <person name="Grigoriev I.V."/>
            <person name="Vagvolgyi C."/>
            <person name="Papp T."/>
            <person name="Martin F.M."/>
            <person name="Miettinen O."/>
            <person name="Hibbett D.S."/>
            <person name="Nagy L.G."/>
        </authorList>
    </citation>
    <scope>NUCLEOTIDE SEQUENCE [LARGE SCALE GENOMIC DNA]</scope>
    <source>
        <strain evidence="1 2">OMC1185</strain>
    </source>
</reference>
<accession>A0A5C3NHB9</accession>
<organism evidence="1 2">
    <name type="scientific">Heliocybe sulcata</name>
    <dbReference type="NCBI Taxonomy" id="5364"/>
    <lineage>
        <taxon>Eukaryota</taxon>
        <taxon>Fungi</taxon>
        <taxon>Dikarya</taxon>
        <taxon>Basidiomycota</taxon>
        <taxon>Agaricomycotina</taxon>
        <taxon>Agaricomycetes</taxon>
        <taxon>Gloeophyllales</taxon>
        <taxon>Gloeophyllaceae</taxon>
        <taxon>Heliocybe</taxon>
    </lineage>
</organism>
<proteinExistence type="predicted"/>
<dbReference type="Proteomes" id="UP000305948">
    <property type="component" value="Unassembled WGS sequence"/>
</dbReference>
<dbReference type="EMBL" id="ML213504">
    <property type="protein sequence ID" value="TFK56287.1"/>
    <property type="molecule type" value="Genomic_DNA"/>
</dbReference>
<name>A0A5C3NHB9_9AGAM</name>
<dbReference type="AlphaFoldDB" id="A0A5C3NHB9"/>
<evidence type="ECO:0000313" key="2">
    <source>
        <dbReference type="Proteomes" id="UP000305948"/>
    </source>
</evidence>
<protein>
    <submittedName>
        <fullName evidence="1">Uncharacterized protein</fullName>
    </submittedName>
</protein>
<keyword evidence="2" id="KW-1185">Reference proteome</keyword>
<evidence type="ECO:0000313" key="1">
    <source>
        <dbReference type="EMBL" id="TFK56287.1"/>
    </source>
</evidence>
<gene>
    <name evidence="1" type="ORF">OE88DRAFT_729322</name>
</gene>
<sequence>MPCLHAVDRTRGFSPTRSMHRIGNNTRLDTPGISSIIVRIIQGPTNTLRTTAEELLSWQIVLMQDMPSARRRASWSRIKCFSETTRSRDCNRASRGRCSEPNSRVAADRDGCQYVDGSVPRVIGYGSAGNMVLHCTAYGRLVTQRIARLGGPLLDAGQHLGAIQRKGPQPVLNRRPMAPHPEAVSALATESRPCIMAACIPRPEATVRHIDKTTRMQDACLHHANPSGPSHGAPGSLAFLTISFSSPVMCAKTTTTLSSYGRIIGSTDR</sequence>